<evidence type="ECO:0000313" key="2">
    <source>
        <dbReference type="Proteomes" id="UP000062317"/>
    </source>
</evidence>
<reference evidence="1 2" key="1">
    <citation type="submission" date="2015-11" db="EMBL/GenBank/DDBJ databases">
        <title>Expanding the genomic diversity of Burkholderia species for the development of highly accurate diagnostics.</title>
        <authorList>
            <person name="Sahl J."/>
            <person name="Keim P."/>
            <person name="Wagner D."/>
        </authorList>
    </citation>
    <scope>NUCLEOTIDE SEQUENCE [LARGE SCALE GENOMIC DNA]</scope>
    <source>
        <strain evidence="1 2">MSMB1301WGS</strain>
    </source>
</reference>
<comment type="caution">
    <text evidence="1">The sequence shown here is derived from an EMBL/GenBank/DDBJ whole genome shotgun (WGS) entry which is preliminary data.</text>
</comment>
<name>A0A105V412_9BURK</name>
<sequence length="102" mass="11238">MKLNNPQIKAFMGFLADNPTRRHEMLVACGLSLVDILDDEIGETPAALAESSSETIVELRPDLVQDWLNIHRAAVEAAEDAEQMWGLGGMFQQQDSQQARAA</sequence>
<dbReference type="AlphaFoldDB" id="A0A105V412"/>
<protein>
    <submittedName>
        <fullName evidence="1">Uncharacterized protein</fullName>
    </submittedName>
</protein>
<gene>
    <name evidence="1" type="ORF">WT27_12840</name>
</gene>
<proteinExistence type="predicted"/>
<accession>A0A105V412</accession>
<evidence type="ECO:0000313" key="1">
    <source>
        <dbReference type="EMBL" id="KVV40812.1"/>
    </source>
</evidence>
<dbReference type="Proteomes" id="UP000062317">
    <property type="component" value="Unassembled WGS sequence"/>
</dbReference>
<dbReference type="EMBL" id="LPEQ01000113">
    <property type="protein sequence ID" value="KVV40812.1"/>
    <property type="molecule type" value="Genomic_DNA"/>
</dbReference>
<organism evidence="1 2">
    <name type="scientific">Burkholderia territorii</name>
    <dbReference type="NCBI Taxonomy" id="1503055"/>
    <lineage>
        <taxon>Bacteria</taxon>
        <taxon>Pseudomonadati</taxon>
        <taxon>Pseudomonadota</taxon>
        <taxon>Betaproteobacteria</taxon>
        <taxon>Burkholderiales</taxon>
        <taxon>Burkholderiaceae</taxon>
        <taxon>Burkholderia</taxon>
        <taxon>Burkholderia cepacia complex</taxon>
    </lineage>
</organism>
<keyword evidence="2" id="KW-1185">Reference proteome</keyword>
<dbReference type="RefSeq" id="WP_060108135.1">
    <property type="nucleotide sequence ID" value="NZ_LPEQ01000113.1"/>
</dbReference>